<gene>
    <name evidence="1" type="ORF">BCV71DRAFT_228758</name>
</gene>
<dbReference type="EMBL" id="KV921429">
    <property type="protein sequence ID" value="ORE15320.1"/>
    <property type="molecule type" value="Genomic_DNA"/>
</dbReference>
<name>A0A1X0RTJ6_RHIZD</name>
<organism evidence="1 2">
    <name type="scientific">Rhizopus microsporus</name>
    <dbReference type="NCBI Taxonomy" id="58291"/>
    <lineage>
        <taxon>Eukaryota</taxon>
        <taxon>Fungi</taxon>
        <taxon>Fungi incertae sedis</taxon>
        <taxon>Mucoromycota</taxon>
        <taxon>Mucoromycotina</taxon>
        <taxon>Mucoromycetes</taxon>
        <taxon>Mucorales</taxon>
        <taxon>Mucorineae</taxon>
        <taxon>Rhizopodaceae</taxon>
        <taxon>Rhizopus</taxon>
    </lineage>
</organism>
<proteinExistence type="predicted"/>
<dbReference type="AlphaFoldDB" id="A0A1X0RTJ6"/>
<accession>A0A1X0RTJ6</accession>
<protein>
    <submittedName>
        <fullName evidence="1">Uncharacterized protein</fullName>
    </submittedName>
</protein>
<sequence>MPAANEYCSGVTTYPIYFATICQALSNSTTDHCFSTLDHSEMLLLLWLCFYS</sequence>
<dbReference type="Proteomes" id="UP000242381">
    <property type="component" value="Unassembled WGS sequence"/>
</dbReference>
<reference evidence="1 2" key="1">
    <citation type="journal article" date="2016" name="Proc. Natl. Acad. Sci. U.S.A.">
        <title>Lipid metabolic changes in an early divergent fungus govern the establishment of a mutualistic symbiosis with endobacteria.</title>
        <authorList>
            <person name="Lastovetsky O.A."/>
            <person name="Gaspar M.L."/>
            <person name="Mondo S.J."/>
            <person name="LaButti K.M."/>
            <person name="Sandor L."/>
            <person name="Grigoriev I.V."/>
            <person name="Henry S.A."/>
            <person name="Pawlowska T.E."/>
        </authorList>
    </citation>
    <scope>NUCLEOTIDE SEQUENCE [LARGE SCALE GENOMIC DNA]</scope>
    <source>
        <strain evidence="1 2">ATCC 11559</strain>
    </source>
</reference>
<evidence type="ECO:0000313" key="2">
    <source>
        <dbReference type="Proteomes" id="UP000242381"/>
    </source>
</evidence>
<evidence type="ECO:0000313" key="1">
    <source>
        <dbReference type="EMBL" id="ORE15320.1"/>
    </source>
</evidence>